<organism evidence="2">
    <name type="scientific">Ochrobactrum sp. LM19</name>
    <dbReference type="NCBI Taxonomy" id="1449781"/>
    <lineage>
        <taxon>Bacteria</taxon>
        <taxon>Pseudomonadati</taxon>
        <taxon>Pseudomonadota</taxon>
        <taxon>Alphaproteobacteria</taxon>
        <taxon>Hyphomicrobiales</taxon>
        <taxon>Brucellaceae</taxon>
        <taxon>Brucella/Ochrobactrum group</taxon>
        <taxon>Ochrobactrum</taxon>
    </lineage>
</organism>
<keyword evidence="1" id="KW-0233">DNA recombination</keyword>
<dbReference type="SUPFAM" id="SSF56349">
    <property type="entry name" value="DNA breaking-rejoining enzymes"/>
    <property type="match status" value="1"/>
</dbReference>
<geneLocation type="plasmid" evidence="2">
    <name>pLM19O2</name>
</geneLocation>
<gene>
    <name evidence="2" type="ORF">pLM19O2_p7</name>
</gene>
<dbReference type="GO" id="GO:0003677">
    <property type="term" value="F:DNA binding"/>
    <property type="evidence" value="ECO:0007669"/>
    <property type="project" value="InterPro"/>
</dbReference>
<dbReference type="InterPro" id="IPR011010">
    <property type="entry name" value="DNA_brk_join_enz"/>
</dbReference>
<dbReference type="InterPro" id="IPR013762">
    <property type="entry name" value="Integrase-like_cat_sf"/>
</dbReference>
<keyword evidence="2" id="KW-0614">Plasmid</keyword>
<dbReference type="GO" id="GO:0015074">
    <property type="term" value="P:DNA integration"/>
    <property type="evidence" value="ECO:0007669"/>
    <property type="project" value="InterPro"/>
</dbReference>
<reference evidence="2" key="1">
    <citation type="submission" date="2014-09" db="EMBL/GenBank/DDBJ databases">
        <title>The mobilome of the heavy metals and metalloids hypertolerant bacteria from the Lubin copper mine (Poland).</title>
        <authorList>
            <person name="Dziewit L."/>
            <person name="Bartosik D."/>
        </authorList>
    </citation>
    <scope>NUCLEOTIDE SEQUENCE</scope>
    <source>
        <plasmid evidence="2">pLM19O2</plasmid>
    </source>
</reference>
<name>A0A0D5A084_9HYPH</name>
<proteinExistence type="predicted"/>
<accession>A0A0D5A084</accession>
<dbReference type="GO" id="GO:0006310">
    <property type="term" value="P:DNA recombination"/>
    <property type="evidence" value="ECO:0007669"/>
    <property type="project" value="UniProtKB-KW"/>
</dbReference>
<protein>
    <submittedName>
        <fullName evidence="2">Integrase</fullName>
    </submittedName>
</protein>
<sequence>MAASTASVLAVATRPALRISARSVWSDRVWHLDGVRPGGNRSDFSLDWGFALADDSRFSDPQWADWREAAKLFLWSLKLDPPPGRRNVHESTIVSVFKTLRKLIRWMAAQGYRCFADLDRDGCDRFMAAMAERPGAKPGETLKSTTLQTYANLLTRLYLQGAKFPEVAIDDPFPGAALPFVRRDRGWLPYTPDAVAVPLVSAALRLIGEPADDVIALQAMAQATYDDALASGINQTKAGFVVTDAIAPFVFRALPGEEAPWHDAPVTSTKQVRYLADRIYDACFVVIAYLVGARVSEILGLQVGCIEQRPSGEGGESFAYLAGQIYKTARGIDGEAHRWVAPAPVERAVAVMERLSARLRAQTGRSELFVVMASTGLVGPAARINLPVVFTIISRLNNQFAPFIGLPKHEGEPWHLNTHQGRKTFARFVGKRDRTGLHALQAHFGHITRAMTDRGYVGTDFALDDLIDRHAQEETRTALEEVLTATALAGKGGRMITARSQFRGRTRDGDVQTYVRFLMEETDLRLGVCDWGYCVYRVETAACFGDERGPNPVLRTESTCLTCANFAVTARHRPVWQARRDRNAGLLDQPGLDPVSRKLAETRIAECDRILGELDHGGDDRHDV</sequence>
<dbReference type="Gene3D" id="1.10.443.10">
    <property type="entry name" value="Intergrase catalytic core"/>
    <property type="match status" value="1"/>
</dbReference>
<dbReference type="EMBL" id="KM659092">
    <property type="protein sequence ID" value="AJW29952.1"/>
    <property type="molecule type" value="Genomic_DNA"/>
</dbReference>
<dbReference type="AlphaFoldDB" id="A0A0D5A084"/>
<evidence type="ECO:0000256" key="1">
    <source>
        <dbReference type="ARBA" id="ARBA00023172"/>
    </source>
</evidence>
<evidence type="ECO:0000313" key="2">
    <source>
        <dbReference type="EMBL" id="AJW29952.1"/>
    </source>
</evidence>